<keyword evidence="4 6" id="KW-1133">Transmembrane helix</keyword>
<evidence type="ECO:0000256" key="5">
    <source>
        <dbReference type="ARBA" id="ARBA00023136"/>
    </source>
</evidence>
<evidence type="ECO:0000256" key="3">
    <source>
        <dbReference type="ARBA" id="ARBA00022692"/>
    </source>
</evidence>
<dbReference type="InterPro" id="IPR050495">
    <property type="entry name" value="ATG22/LtaA_families"/>
</dbReference>
<feature type="transmembrane region" description="Helical" evidence="6">
    <location>
        <begin position="20"/>
        <end position="41"/>
    </location>
</feature>
<reference evidence="8" key="1">
    <citation type="submission" date="2016-10" db="EMBL/GenBank/DDBJ databases">
        <authorList>
            <person name="Varghese N."/>
            <person name="Submissions S."/>
        </authorList>
    </citation>
    <scope>NUCLEOTIDE SEQUENCE [LARGE SCALE GENOMIC DNA]</scope>
    <source>
        <strain evidence="8">DSM 22361</strain>
    </source>
</reference>
<keyword evidence="5 6" id="KW-0472">Membrane</keyword>
<feature type="transmembrane region" description="Helical" evidence="6">
    <location>
        <begin position="159"/>
        <end position="179"/>
    </location>
</feature>
<feature type="transmembrane region" description="Helical" evidence="6">
    <location>
        <begin position="191"/>
        <end position="212"/>
    </location>
</feature>
<proteinExistence type="predicted"/>
<dbReference type="Proteomes" id="UP000236731">
    <property type="component" value="Unassembled WGS sequence"/>
</dbReference>
<feature type="transmembrane region" description="Helical" evidence="6">
    <location>
        <begin position="316"/>
        <end position="334"/>
    </location>
</feature>
<dbReference type="PANTHER" id="PTHR23519:SF1">
    <property type="entry name" value="AUTOPHAGY-RELATED PROTEIN 22"/>
    <property type="match status" value="1"/>
</dbReference>
<organism evidence="7 8">
    <name type="scientific">Sphingobacterium lactis</name>
    <dbReference type="NCBI Taxonomy" id="797291"/>
    <lineage>
        <taxon>Bacteria</taxon>
        <taxon>Pseudomonadati</taxon>
        <taxon>Bacteroidota</taxon>
        <taxon>Sphingobacteriia</taxon>
        <taxon>Sphingobacteriales</taxon>
        <taxon>Sphingobacteriaceae</taxon>
        <taxon>Sphingobacterium</taxon>
    </lineage>
</organism>
<protein>
    <submittedName>
        <fullName evidence="7">MFS transporter, UMF1 family</fullName>
    </submittedName>
</protein>
<dbReference type="RefSeq" id="WP_103906406.1">
    <property type="nucleotide sequence ID" value="NZ_CP049246.1"/>
</dbReference>
<sequence>MKVFKKNDKRLIRSWSMFDWANSAYNLVINSTIFPVYYTAITANKDTGDTVSFFGIELVNTALSNFSLSIAYLLMALGLPFISAYSDAAGKRKFFMKLFTYVGAFACMGMFFFKLETLEWGIVCFALAAIGYIGGVAFNNSYLPIIATPDQQDRVSAQGFAYGYVGCVTLQLICFVFVFKPEWFGIVDPSLPARISFLLVGLWWILFAQIPFRYLPKNRPTIGSEKMPFFQKVKNEFNTVLAEIKKIDAIRRFLPAYFFYAMGVQTLLIVAAAFGEKELQLGSSKLIASILLIQIVAIGGAYIMSVLAKRFGNIKVLIVVVFFWVMICCFSYFLNNEYQFYGMAFAVGLLMGGIQSLSRSTYSRLIPEHIEDTTSFFSFYDVTEKIAIVVGLFTFAFIEQITHNIRYSALFLSVFFLIGFFLLFRVLKFNKLQIIQNNK</sequence>
<dbReference type="InterPro" id="IPR024671">
    <property type="entry name" value="Atg22-like"/>
</dbReference>
<dbReference type="AlphaFoldDB" id="A0A1H5Z3W7"/>
<feature type="transmembrane region" description="Helical" evidence="6">
    <location>
        <begin position="94"/>
        <end position="114"/>
    </location>
</feature>
<dbReference type="OrthoDB" id="9768783at2"/>
<dbReference type="PANTHER" id="PTHR23519">
    <property type="entry name" value="AUTOPHAGY-RELATED PROTEIN 22"/>
    <property type="match status" value="1"/>
</dbReference>
<name>A0A1H5Z3W7_9SPHI</name>
<feature type="transmembrane region" description="Helical" evidence="6">
    <location>
        <begin position="61"/>
        <end position="82"/>
    </location>
</feature>
<keyword evidence="8" id="KW-1185">Reference proteome</keyword>
<feature type="transmembrane region" description="Helical" evidence="6">
    <location>
        <begin position="379"/>
        <end position="398"/>
    </location>
</feature>
<dbReference type="Pfam" id="PF11700">
    <property type="entry name" value="ATG22"/>
    <property type="match status" value="1"/>
</dbReference>
<evidence type="ECO:0000313" key="7">
    <source>
        <dbReference type="EMBL" id="SEG30962.1"/>
    </source>
</evidence>
<accession>A0A1H5Z3W7</accession>
<evidence type="ECO:0000256" key="1">
    <source>
        <dbReference type="ARBA" id="ARBA00004127"/>
    </source>
</evidence>
<dbReference type="SUPFAM" id="SSF103473">
    <property type="entry name" value="MFS general substrate transporter"/>
    <property type="match status" value="1"/>
</dbReference>
<evidence type="ECO:0000256" key="2">
    <source>
        <dbReference type="ARBA" id="ARBA00022448"/>
    </source>
</evidence>
<feature type="transmembrane region" description="Helical" evidence="6">
    <location>
        <begin position="120"/>
        <end position="138"/>
    </location>
</feature>
<evidence type="ECO:0000313" key="8">
    <source>
        <dbReference type="Proteomes" id="UP000236731"/>
    </source>
</evidence>
<keyword evidence="2" id="KW-0813">Transport</keyword>
<comment type="subcellular location">
    <subcellularLocation>
        <location evidence="1">Endomembrane system</location>
        <topology evidence="1">Multi-pass membrane protein</topology>
    </subcellularLocation>
</comment>
<feature type="transmembrane region" description="Helical" evidence="6">
    <location>
        <begin position="404"/>
        <end position="424"/>
    </location>
</feature>
<feature type="transmembrane region" description="Helical" evidence="6">
    <location>
        <begin position="340"/>
        <end position="358"/>
    </location>
</feature>
<feature type="transmembrane region" description="Helical" evidence="6">
    <location>
        <begin position="286"/>
        <end position="304"/>
    </location>
</feature>
<keyword evidence="3 6" id="KW-0812">Transmembrane</keyword>
<dbReference type="Gene3D" id="1.20.1250.20">
    <property type="entry name" value="MFS general substrate transporter like domains"/>
    <property type="match status" value="1"/>
</dbReference>
<dbReference type="GO" id="GO:0012505">
    <property type="term" value="C:endomembrane system"/>
    <property type="evidence" value="ECO:0007669"/>
    <property type="project" value="UniProtKB-SubCell"/>
</dbReference>
<dbReference type="InterPro" id="IPR036259">
    <property type="entry name" value="MFS_trans_sf"/>
</dbReference>
<feature type="transmembrane region" description="Helical" evidence="6">
    <location>
        <begin position="254"/>
        <end position="274"/>
    </location>
</feature>
<gene>
    <name evidence="7" type="ORF">SAMN05421877_106238</name>
</gene>
<evidence type="ECO:0000256" key="4">
    <source>
        <dbReference type="ARBA" id="ARBA00022989"/>
    </source>
</evidence>
<dbReference type="EMBL" id="FNUT01000006">
    <property type="protein sequence ID" value="SEG30962.1"/>
    <property type="molecule type" value="Genomic_DNA"/>
</dbReference>
<evidence type="ECO:0000256" key="6">
    <source>
        <dbReference type="SAM" id="Phobius"/>
    </source>
</evidence>